<sequence>MTSPAANYVGKPHANNNFPSSSIIPNSYVNLDTVALRKGQPKFSNFEKSTAIEISISAMKELVWMAEIEFPLWISTMDDRKYFLNGDAYYMFSKSIVLKPAGFNIEASKETDLVLMNHNESC</sequence>
<dbReference type="PANTHER" id="PTHR45654:SF29">
    <property type="entry name" value="HOMEOBOX-LEUCINE ZIPPER PROTEIN HDG2-LIKE"/>
    <property type="match status" value="1"/>
</dbReference>
<reference evidence="1 2" key="1">
    <citation type="submission" date="2024-11" db="EMBL/GenBank/DDBJ databases">
        <title>A near-complete genome assembly of Cinchona calisaya.</title>
        <authorList>
            <person name="Lian D.C."/>
            <person name="Zhao X.W."/>
            <person name="Wei L."/>
        </authorList>
    </citation>
    <scope>NUCLEOTIDE SEQUENCE [LARGE SCALE GENOMIC DNA]</scope>
    <source>
        <tissue evidence="1">Nenye</tissue>
    </source>
</reference>
<comment type="caution">
    <text evidence="1">The sequence shown here is derived from an EMBL/GenBank/DDBJ whole genome shotgun (WGS) entry which is preliminary data.</text>
</comment>
<proteinExistence type="predicted"/>
<organism evidence="1 2">
    <name type="scientific">Cinchona calisaya</name>
    <dbReference type="NCBI Taxonomy" id="153742"/>
    <lineage>
        <taxon>Eukaryota</taxon>
        <taxon>Viridiplantae</taxon>
        <taxon>Streptophyta</taxon>
        <taxon>Embryophyta</taxon>
        <taxon>Tracheophyta</taxon>
        <taxon>Spermatophyta</taxon>
        <taxon>Magnoliopsida</taxon>
        <taxon>eudicotyledons</taxon>
        <taxon>Gunneridae</taxon>
        <taxon>Pentapetalae</taxon>
        <taxon>asterids</taxon>
        <taxon>lamiids</taxon>
        <taxon>Gentianales</taxon>
        <taxon>Rubiaceae</taxon>
        <taxon>Cinchonoideae</taxon>
        <taxon>Cinchoneae</taxon>
        <taxon>Cinchona</taxon>
    </lineage>
</organism>
<dbReference type="EMBL" id="JBJUIK010000008">
    <property type="protein sequence ID" value="KAL3519751.1"/>
    <property type="molecule type" value="Genomic_DNA"/>
</dbReference>
<name>A0ABD2ZK12_9GENT</name>
<dbReference type="InterPro" id="IPR042160">
    <property type="entry name" value="HD-Zip_IV"/>
</dbReference>
<dbReference type="Proteomes" id="UP001630127">
    <property type="component" value="Unassembled WGS sequence"/>
</dbReference>
<dbReference type="AlphaFoldDB" id="A0ABD2ZK12"/>
<evidence type="ECO:0000313" key="2">
    <source>
        <dbReference type="Proteomes" id="UP001630127"/>
    </source>
</evidence>
<evidence type="ECO:0000313" key="1">
    <source>
        <dbReference type="EMBL" id="KAL3519751.1"/>
    </source>
</evidence>
<accession>A0ABD2ZK12</accession>
<protein>
    <submittedName>
        <fullName evidence="1">Uncharacterized protein</fullName>
    </submittedName>
</protein>
<gene>
    <name evidence="1" type="ORF">ACH5RR_017900</name>
</gene>
<keyword evidence="2" id="KW-1185">Reference proteome</keyword>
<dbReference type="PANTHER" id="PTHR45654">
    <property type="entry name" value="HOMEOBOX-LEUCINE ZIPPER PROTEIN MERISTEM L1"/>
    <property type="match status" value="1"/>
</dbReference>